<dbReference type="STRING" id="288004.AL038_15885"/>
<dbReference type="AlphaFoldDB" id="A0A2N9YE05"/>
<accession>A0A2N9YE05</accession>
<evidence type="ECO:0000313" key="1">
    <source>
        <dbReference type="EMBL" id="AUI68718.1"/>
    </source>
</evidence>
<organism evidence="1 2">
    <name type="scientific">Beggiatoa leptomitoformis</name>
    <dbReference type="NCBI Taxonomy" id="288004"/>
    <lineage>
        <taxon>Bacteria</taxon>
        <taxon>Pseudomonadati</taxon>
        <taxon>Pseudomonadota</taxon>
        <taxon>Gammaproteobacteria</taxon>
        <taxon>Thiotrichales</taxon>
        <taxon>Thiotrichaceae</taxon>
        <taxon>Beggiatoa</taxon>
    </lineage>
</organism>
<evidence type="ECO:0000313" key="2">
    <source>
        <dbReference type="Proteomes" id="UP000234271"/>
    </source>
</evidence>
<sequence length="110" mass="11992">MLYDPVGSYGQNGIKGENDITYDQDATLSNTIDFYAIDSKVTLIIFPTTKEDEQTIATNMEERGGQIGGYCAYAVSSVVDGIGLFKNLGVHRLPGNLNKALTASQRNIKR</sequence>
<keyword evidence="2" id="KW-1185">Reference proteome</keyword>
<gene>
    <name evidence="1" type="ORF">BLE401_08375</name>
</gene>
<protein>
    <submittedName>
        <fullName evidence="1">Uncharacterized protein</fullName>
    </submittedName>
</protein>
<reference evidence="2" key="1">
    <citation type="submission" date="2016-12" db="EMBL/GenBank/DDBJ databases">
        <title>Complete Genome Sequence of Beggiatoa leptomitiformis D-401.</title>
        <authorList>
            <person name="Fomenkov A."/>
            <person name="Vincze T."/>
            <person name="Grabovich M."/>
            <person name="Anton B.P."/>
            <person name="Dubinina G."/>
            <person name="Orlova M."/>
            <person name="Belousova E."/>
            <person name="Roberts R.J."/>
        </authorList>
    </citation>
    <scope>NUCLEOTIDE SEQUENCE [LARGE SCALE GENOMIC DNA]</scope>
    <source>
        <strain evidence="2">D-401</strain>
    </source>
</reference>
<proteinExistence type="predicted"/>
<dbReference type="EMBL" id="CP018889">
    <property type="protein sequence ID" value="AUI68718.1"/>
    <property type="molecule type" value="Genomic_DNA"/>
</dbReference>
<dbReference type="Proteomes" id="UP000234271">
    <property type="component" value="Chromosome"/>
</dbReference>
<dbReference type="RefSeq" id="WP_062154482.1">
    <property type="nucleotide sequence ID" value="NZ_CP012373.2"/>
</dbReference>
<dbReference type="KEGG" id="blep:AL038_15885"/>
<name>A0A2N9YE05_9GAMM</name>